<dbReference type="GO" id="GO:0004591">
    <property type="term" value="F:oxoglutarate dehydrogenase (succinyl-transferring) activity"/>
    <property type="evidence" value="ECO:0007669"/>
    <property type="project" value="TreeGrafter"/>
</dbReference>
<protein>
    <submittedName>
        <fullName evidence="5">Uncharacterized protein</fullName>
    </submittedName>
</protein>
<dbReference type="Pfam" id="PF10937">
    <property type="entry name" value="Kgd4-YMR31"/>
    <property type="match status" value="1"/>
</dbReference>
<dbReference type="EMBL" id="KE504198">
    <property type="protein sequence ID" value="EPS95904.1"/>
    <property type="molecule type" value="Genomic_DNA"/>
</dbReference>
<evidence type="ECO:0000256" key="3">
    <source>
        <dbReference type="ARBA" id="ARBA00043970"/>
    </source>
</evidence>
<evidence type="ECO:0000256" key="2">
    <source>
        <dbReference type="ARBA" id="ARBA00023128"/>
    </source>
</evidence>
<sequence length="113" mass="12558">MHPSLRLCASAAPRQPLIHFVGKRQWKSERAHPHPLATPDLKSVFTDSLRKLQASTSESSVVGAQGSASPQQAKGGNAQVYQNFWEAPERYWKRDLNEWEVELVSTGGASRFA</sequence>
<dbReference type="HOGENOM" id="CLU_129439_3_0_1"/>
<dbReference type="PANTHER" id="PTHR31601">
    <property type="entry name" value="28S RIBOSOMAL PROTEIN S36, MITOCHONDRIAL"/>
    <property type="match status" value="1"/>
</dbReference>
<comment type="similarity">
    <text evidence="3">Belongs to the alpha-ketoglutarate dehydrogenase component 4 family.</text>
</comment>
<evidence type="ECO:0000256" key="4">
    <source>
        <dbReference type="SAM" id="MobiDB-lite"/>
    </source>
</evidence>
<organism evidence="5 6">
    <name type="scientific">Fomitopsis schrenkii</name>
    <name type="common">Brown rot fungus</name>
    <dbReference type="NCBI Taxonomy" id="2126942"/>
    <lineage>
        <taxon>Eukaryota</taxon>
        <taxon>Fungi</taxon>
        <taxon>Dikarya</taxon>
        <taxon>Basidiomycota</taxon>
        <taxon>Agaricomycotina</taxon>
        <taxon>Agaricomycetes</taxon>
        <taxon>Polyporales</taxon>
        <taxon>Fomitopsis</taxon>
    </lineage>
</organism>
<dbReference type="InParanoid" id="S8FBG7"/>
<dbReference type="GO" id="GO:0006103">
    <property type="term" value="P:2-oxoglutarate metabolic process"/>
    <property type="evidence" value="ECO:0007669"/>
    <property type="project" value="InterPro"/>
</dbReference>
<name>S8FBG7_FOMSC</name>
<reference evidence="5 6" key="1">
    <citation type="journal article" date="2012" name="Science">
        <title>The Paleozoic origin of enzymatic lignin decomposition reconstructed from 31 fungal genomes.</title>
        <authorList>
            <person name="Floudas D."/>
            <person name="Binder M."/>
            <person name="Riley R."/>
            <person name="Barry K."/>
            <person name="Blanchette R.A."/>
            <person name="Henrissat B."/>
            <person name="Martinez A.T."/>
            <person name="Otillar R."/>
            <person name="Spatafora J.W."/>
            <person name="Yadav J.S."/>
            <person name="Aerts A."/>
            <person name="Benoit I."/>
            <person name="Boyd A."/>
            <person name="Carlson A."/>
            <person name="Copeland A."/>
            <person name="Coutinho P.M."/>
            <person name="de Vries R.P."/>
            <person name="Ferreira P."/>
            <person name="Findley K."/>
            <person name="Foster B."/>
            <person name="Gaskell J."/>
            <person name="Glotzer D."/>
            <person name="Gorecki P."/>
            <person name="Heitman J."/>
            <person name="Hesse C."/>
            <person name="Hori C."/>
            <person name="Igarashi K."/>
            <person name="Jurgens J.A."/>
            <person name="Kallen N."/>
            <person name="Kersten P."/>
            <person name="Kohler A."/>
            <person name="Kuees U."/>
            <person name="Kumar T.K.A."/>
            <person name="Kuo A."/>
            <person name="LaButti K."/>
            <person name="Larrondo L.F."/>
            <person name="Lindquist E."/>
            <person name="Ling A."/>
            <person name="Lombard V."/>
            <person name="Lucas S."/>
            <person name="Lundell T."/>
            <person name="Martin R."/>
            <person name="McLaughlin D.J."/>
            <person name="Morgenstern I."/>
            <person name="Morin E."/>
            <person name="Murat C."/>
            <person name="Nagy L.G."/>
            <person name="Nolan M."/>
            <person name="Ohm R.A."/>
            <person name="Patyshakuliyeva A."/>
            <person name="Rokas A."/>
            <person name="Ruiz-Duenas F.J."/>
            <person name="Sabat G."/>
            <person name="Salamov A."/>
            <person name="Samejima M."/>
            <person name="Schmutz J."/>
            <person name="Slot J.C."/>
            <person name="St John F."/>
            <person name="Stenlid J."/>
            <person name="Sun H."/>
            <person name="Sun S."/>
            <person name="Syed K."/>
            <person name="Tsang A."/>
            <person name="Wiebenga A."/>
            <person name="Young D."/>
            <person name="Pisabarro A."/>
            <person name="Eastwood D.C."/>
            <person name="Martin F."/>
            <person name="Cullen D."/>
            <person name="Grigoriev I.V."/>
            <person name="Hibbett D.S."/>
        </authorList>
    </citation>
    <scope>NUCLEOTIDE SEQUENCE</scope>
    <source>
        <strain evidence="6">FP-58527</strain>
    </source>
</reference>
<keyword evidence="2" id="KW-0496">Mitochondrion</keyword>
<dbReference type="Proteomes" id="UP000015241">
    <property type="component" value="Unassembled WGS sequence"/>
</dbReference>
<comment type="subcellular location">
    <subcellularLocation>
        <location evidence="1">Mitochondrion</location>
    </subcellularLocation>
</comment>
<accession>S8FBG7</accession>
<evidence type="ECO:0000313" key="6">
    <source>
        <dbReference type="Proteomes" id="UP000015241"/>
    </source>
</evidence>
<dbReference type="GO" id="GO:0005739">
    <property type="term" value="C:mitochondrion"/>
    <property type="evidence" value="ECO:0007669"/>
    <property type="project" value="UniProtKB-SubCell"/>
</dbReference>
<dbReference type="OrthoDB" id="2116030at2759"/>
<dbReference type="PANTHER" id="PTHR31601:SF2">
    <property type="entry name" value="ALPHA-KETOGLUTARATE DEHYDROGENASE COMPONENT 4"/>
    <property type="match status" value="1"/>
</dbReference>
<keyword evidence="6" id="KW-1185">Reference proteome</keyword>
<dbReference type="AlphaFoldDB" id="S8FBG7"/>
<gene>
    <name evidence="5" type="ORF">FOMPIDRAFT_1025595</name>
</gene>
<feature type="region of interest" description="Disordered" evidence="4">
    <location>
        <begin position="56"/>
        <end position="76"/>
    </location>
</feature>
<evidence type="ECO:0000256" key="1">
    <source>
        <dbReference type="ARBA" id="ARBA00004173"/>
    </source>
</evidence>
<evidence type="ECO:0000313" key="5">
    <source>
        <dbReference type="EMBL" id="EPS95904.1"/>
    </source>
</evidence>
<dbReference type="InterPro" id="IPR020373">
    <property type="entry name" value="Kgd4/YMR-31"/>
</dbReference>
<proteinExistence type="inferred from homology"/>
<dbReference type="eggNOG" id="ENOG502SCFG">
    <property type="taxonomic scope" value="Eukaryota"/>
</dbReference>